<reference evidence="2" key="1">
    <citation type="submission" date="2022-05" db="EMBL/GenBank/DDBJ databases">
        <title>The Musa troglodytarum L. genome provides insights into the mechanism of non-climacteric behaviour and enrichment of carotenoids.</title>
        <authorList>
            <person name="Wang J."/>
        </authorList>
    </citation>
    <scope>NUCLEOTIDE SEQUENCE</scope>
    <source>
        <tissue evidence="2">Leaf</tissue>
    </source>
</reference>
<dbReference type="PANTHER" id="PTHR34464:SF3">
    <property type="entry name" value="OS09G0376300 PROTEIN"/>
    <property type="match status" value="1"/>
</dbReference>
<dbReference type="OrthoDB" id="1876470at2759"/>
<dbReference type="EMBL" id="CP097507">
    <property type="protein sequence ID" value="URE05129.1"/>
    <property type="molecule type" value="Genomic_DNA"/>
</dbReference>
<feature type="region of interest" description="Disordered" evidence="1">
    <location>
        <begin position="154"/>
        <end position="179"/>
    </location>
</feature>
<gene>
    <name evidence="2" type="ORF">MUK42_20620</name>
</gene>
<keyword evidence="3" id="KW-1185">Reference proteome</keyword>
<proteinExistence type="predicted"/>
<protein>
    <submittedName>
        <fullName evidence="2">Uncharacterized protein</fullName>
    </submittedName>
</protein>
<dbReference type="PANTHER" id="PTHR34464">
    <property type="entry name" value="OS09G0376300 PROTEIN"/>
    <property type="match status" value="1"/>
</dbReference>
<evidence type="ECO:0000313" key="3">
    <source>
        <dbReference type="Proteomes" id="UP001055439"/>
    </source>
</evidence>
<accession>A0A9E7FZ26</accession>
<dbReference type="AlphaFoldDB" id="A0A9E7FZ26"/>
<evidence type="ECO:0000313" key="2">
    <source>
        <dbReference type="EMBL" id="URE05129.1"/>
    </source>
</evidence>
<organism evidence="2 3">
    <name type="scientific">Musa troglodytarum</name>
    <name type="common">fe'i banana</name>
    <dbReference type="NCBI Taxonomy" id="320322"/>
    <lineage>
        <taxon>Eukaryota</taxon>
        <taxon>Viridiplantae</taxon>
        <taxon>Streptophyta</taxon>
        <taxon>Embryophyta</taxon>
        <taxon>Tracheophyta</taxon>
        <taxon>Spermatophyta</taxon>
        <taxon>Magnoliopsida</taxon>
        <taxon>Liliopsida</taxon>
        <taxon>Zingiberales</taxon>
        <taxon>Musaceae</taxon>
        <taxon>Musa</taxon>
    </lineage>
</organism>
<sequence>MGVDRDESRLRPEFQRVGFTEEQSPRNQVRELWYRRTQSTCSGSINRREDDEADAIWEKDRDIDKEFGVPGESQILISIRIREDGFPVSCFLSLSFSMGIEFSFYFCLWRNRKIYVIFTDSFRQVLLSVGQETPNSSPSFTYDSYMGIREPDSLKSAANKGPRIRSNSRRTVKKRHNREERQIDKEYDAVLVPSDGGCMSGTESDDSDWSIGWSEHLDPEFHSEKEVNDSFAVLVPCYGRRRLEQVVSSKKHVLGSVDLRDDGHYDGKRDIEQWLAEQLST</sequence>
<dbReference type="Proteomes" id="UP001055439">
    <property type="component" value="Chromosome 5"/>
</dbReference>
<name>A0A9E7FZ26_9LILI</name>
<feature type="compositionally biased region" description="Basic residues" evidence="1">
    <location>
        <begin position="162"/>
        <end position="176"/>
    </location>
</feature>
<evidence type="ECO:0000256" key="1">
    <source>
        <dbReference type="SAM" id="MobiDB-lite"/>
    </source>
</evidence>